<feature type="compositionally biased region" description="Basic and acidic residues" evidence="1">
    <location>
        <begin position="266"/>
        <end position="276"/>
    </location>
</feature>
<evidence type="ECO:0000313" key="2">
    <source>
        <dbReference type="EMBL" id="KAJ8887308.1"/>
    </source>
</evidence>
<dbReference type="PANTHER" id="PTHR10269">
    <property type="entry name" value="GDNF RECEPTOR ALPHA"/>
    <property type="match status" value="1"/>
</dbReference>
<name>A0ABQ9HSF1_9NEOP</name>
<dbReference type="InterPro" id="IPR037193">
    <property type="entry name" value="GDNF_alpha"/>
</dbReference>
<keyword evidence="3" id="KW-1185">Reference proteome</keyword>
<dbReference type="EMBL" id="JARBHB010000004">
    <property type="protein sequence ID" value="KAJ8887308.1"/>
    <property type="molecule type" value="Genomic_DNA"/>
</dbReference>
<dbReference type="PANTHER" id="PTHR10269:SF12">
    <property type="entry name" value="GLIAL CELL LINE-DERIVED NEUROTROPHIC FAMILY RECEPTOR-LIKE, ISOFORM E"/>
    <property type="match status" value="1"/>
</dbReference>
<organism evidence="2 3">
    <name type="scientific">Dryococelus australis</name>
    <dbReference type="NCBI Taxonomy" id="614101"/>
    <lineage>
        <taxon>Eukaryota</taxon>
        <taxon>Metazoa</taxon>
        <taxon>Ecdysozoa</taxon>
        <taxon>Arthropoda</taxon>
        <taxon>Hexapoda</taxon>
        <taxon>Insecta</taxon>
        <taxon>Pterygota</taxon>
        <taxon>Neoptera</taxon>
        <taxon>Polyneoptera</taxon>
        <taxon>Phasmatodea</taxon>
        <taxon>Verophasmatodea</taxon>
        <taxon>Anareolatae</taxon>
        <taxon>Phasmatidae</taxon>
        <taxon>Eurycanthinae</taxon>
        <taxon>Dryococelus</taxon>
    </lineage>
</organism>
<gene>
    <name evidence="2" type="ORF">PR048_013523</name>
</gene>
<proteinExistence type="predicted"/>
<evidence type="ECO:0000256" key="1">
    <source>
        <dbReference type="SAM" id="MobiDB-lite"/>
    </source>
</evidence>
<feature type="compositionally biased region" description="Basic and acidic residues" evidence="1">
    <location>
        <begin position="284"/>
        <end position="295"/>
    </location>
</feature>
<sequence>MRLVYSSLHRTRVAKFQSPRDKRIVQILPIVAVRWTATSCGYNSSQPVWQALYECLQDIHGDSSPFLLQLFHELSNGFWPRLTSPHPAIQFVPKMFYRVEVGALGGPVQSANIIVGSEPDVEMPKNFIFQSTCHLALNMCSNDHSCQAELQPVLQHCDQSRCNREYCMEALQNFYRKAELKWSLEVAFCLCRLDCRWCRTMALVGGFSRRTPVSPAHSFQRCSIHQSPSSTLKTSMLRAIQISSLHLDCRWSMRVIEVNMERYRNEGAGETGDPRENPPTNGIVRHDSHLGKSGDLRPGIESGSPWWETENKQDKCLIAQEKLHPVCAQRLEGAVTPTCHSLAELCREERECSMLDRVLIEGLADQSKQAMTFTNPALYGLRRRPPALLFRPVIRRPCWMSLTFTFSSDLDLYQHFLNRIHAWKLLQLDFGVEITTDRYIVKIFQILGPRSVVAYTSHIEFSTPIRCEPFLEYAFLFGDVHHVANLSFRLA</sequence>
<evidence type="ECO:0000313" key="3">
    <source>
        <dbReference type="Proteomes" id="UP001159363"/>
    </source>
</evidence>
<protein>
    <submittedName>
        <fullName evidence="2">Uncharacterized protein</fullName>
    </submittedName>
</protein>
<dbReference type="SUPFAM" id="SSF110035">
    <property type="entry name" value="GDNF receptor-like"/>
    <property type="match status" value="1"/>
</dbReference>
<reference evidence="2 3" key="1">
    <citation type="submission" date="2023-02" db="EMBL/GenBank/DDBJ databases">
        <title>LHISI_Scaffold_Assembly.</title>
        <authorList>
            <person name="Stuart O.P."/>
            <person name="Cleave R."/>
            <person name="Magrath M.J.L."/>
            <person name="Mikheyev A.S."/>
        </authorList>
    </citation>
    <scope>NUCLEOTIDE SEQUENCE [LARGE SCALE GENOMIC DNA]</scope>
    <source>
        <strain evidence="2">Daus_M_001</strain>
        <tissue evidence="2">Leg muscle</tissue>
    </source>
</reference>
<feature type="region of interest" description="Disordered" evidence="1">
    <location>
        <begin position="266"/>
        <end position="295"/>
    </location>
</feature>
<accession>A0ABQ9HSF1</accession>
<dbReference type="Proteomes" id="UP001159363">
    <property type="component" value="Chromosome X"/>
</dbReference>
<dbReference type="InterPro" id="IPR003438">
    <property type="entry name" value="GDNF_rcpt"/>
</dbReference>
<comment type="caution">
    <text evidence="2">The sequence shown here is derived from an EMBL/GenBank/DDBJ whole genome shotgun (WGS) entry which is preliminary data.</text>
</comment>